<dbReference type="EMBL" id="BMNT01000048">
    <property type="protein sequence ID" value="GGL14465.1"/>
    <property type="molecule type" value="Genomic_DNA"/>
</dbReference>
<dbReference type="InterPro" id="IPR005119">
    <property type="entry name" value="LysR_subst-bd"/>
</dbReference>
<organism evidence="6 7">
    <name type="scientific">Sphaerisporangium melleum</name>
    <dbReference type="NCBI Taxonomy" id="321316"/>
    <lineage>
        <taxon>Bacteria</taxon>
        <taxon>Bacillati</taxon>
        <taxon>Actinomycetota</taxon>
        <taxon>Actinomycetes</taxon>
        <taxon>Streptosporangiales</taxon>
        <taxon>Streptosporangiaceae</taxon>
        <taxon>Sphaerisporangium</taxon>
    </lineage>
</organism>
<dbReference type="InterPro" id="IPR036390">
    <property type="entry name" value="WH_DNA-bd_sf"/>
</dbReference>
<dbReference type="Pfam" id="PF00126">
    <property type="entry name" value="HTH_1"/>
    <property type="match status" value="1"/>
</dbReference>
<accession>A0A917RN08</accession>
<keyword evidence="2" id="KW-0805">Transcription regulation</keyword>
<dbReference type="Gene3D" id="1.10.10.10">
    <property type="entry name" value="Winged helix-like DNA-binding domain superfamily/Winged helix DNA-binding domain"/>
    <property type="match status" value="1"/>
</dbReference>
<name>A0A917RN08_9ACTN</name>
<dbReference type="GO" id="GO:0003677">
    <property type="term" value="F:DNA binding"/>
    <property type="evidence" value="ECO:0007669"/>
    <property type="project" value="UniProtKB-KW"/>
</dbReference>
<evidence type="ECO:0000256" key="4">
    <source>
        <dbReference type="ARBA" id="ARBA00023163"/>
    </source>
</evidence>
<dbReference type="PRINTS" id="PR00039">
    <property type="entry name" value="HTHLYSR"/>
</dbReference>
<dbReference type="GO" id="GO:0003700">
    <property type="term" value="F:DNA-binding transcription factor activity"/>
    <property type="evidence" value="ECO:0007669"/>
    <property type="project" value="InterPro"/>
</dbReference>
<dbReference type="PANTHER" id="PTHR30346">
    <property type="entry name" value="TRANSCRIPTIONAL DUAL REGULATOR HCAR-RELATED"/>
    <property type="match status" value="1"/>
</dbReference>
<dbReference type="PANTHER" id="PTHR30346:SF0">
    <property type="entry name" value="HCA OPERON TRANSCRIPTIONAL ACTIVATOR HCAR"/>
    <property type="match status" value="1"/>
</dbReference>
<evidence type="ECO:0000313" key="6">
    <source>
        <dbReference type="EMBL" id="GGL14465.1"/>
    </source>
</evidence>
<evidence type="ECO:0000256" key="3">
    <source>
        <dbReference type="ARBA" id="ARBA00023125"/>
    </source>
</evidence>
<evidence type="ECO:0000259" key="5">
    <source>
        <dbReference type="PROSITE" id="PS50931"/>
    </source>
</evidence>
<evidence type="ECO:0000256" key="2">
    <source>
        <dbReference type="ARBA" id="ARBA00023015"/>
    </source>
</evidence>
<dbReference type="Proteomes" id="UP000645217">
    <property type="component" value="Unassembled WGS sequence"/>
</dbReference>
<dbReference type="Gene3D" id="3.40.190.290">
    <property type="match status" value="1"/>
</dbReference>
<keyword evidence="7" id="KW-1185">Reference proteome</keyword>
<keyword evidence="3" id="KW-0238">DNA-binding</keyword>
<proteinExistence type="inferred from homology"/>
<dbReference type="Pfam" id="PF03466">
    <property type="entry name" value="LysR_substrate"/>
    <property type="match status" value="1"/>
</dbReference>
<dbReference type="AlphaFoldDB" id="A0A917RN08"/>
<comment type="similarity">
    <text evidence="1">Belongs to the LysR transcriptional regulatory family.</text>
</comment>
<reference evidence="6" key="1">
    <citation type="journal article" date="2014" name="Int. J. Syst. Evol. Microbiol.">
        <title>Complete genome sequence of Corynebacterium casei LMG S-19264T (=DSM 44701T), isolated from a smear-ripened cheese.</title>
        <authorList>
            <consortium name="US DOE Joint Genome Institute (JGI-PGF)"/>
            <person name="Walter F."/>
            <person name="Albersmeier A."/>
            <person name="Kalinowski J."/>
            <person name="Ruckert C."/>
        </authorList>
    </citation>
    <scope>NUCLEOTIDE SEQUENCE</scope>
    <source>
        <strain evidence="6">JCM 13064</strain>
    </source>
</reference>
<comment type="caution">
    <text evidence="6">The sequence shown here is derived from an EMBL/GenBank/DDBJ whole genome shotgun (WGS) entry which is preliminary data.</text>
</comment>
<sequence>MELRQLEYFVAVAEDCHFTKAAKRLRVAQSGLSASIRSLERELGAPLFLRSTRQVELTPAGRALLVEARRALSATDAAKDAVAAVQGLLRGSLDIGALQCLPGVHLPAVLARFADAHPGLEVSLRHGGSGELVEQVRMGRLDVAFVSRPVRLPDDVTVTPLADEPLVVACPLGHPLATRAQIDPGELRDERFVDFPADWISRDLADSVLAAAGVERRVPLEVTDVHSLLDLVTFGLGVALVPRSFSGKTDRVRFLPLAGAAPSWQIVTVTGDPTSAAATALLHEIKAAASPSPVIATAAH</sequence>
<feature type="domain" description="HTH lysR-type" evidence="5">
    <location>
        <begin position="1"/>
        <end position="58"/>
    </location>
</feature>
<dbReference type="InterPro" id="IPR000847">
    <property type="entry name" value="LysR_HTH_N"/>
</dbReference>
<dbReference type="SUPFAM" id="SSF46785">
    <property type="entry name" value="Winged helix' DNA-binding domain"/>
    <property type="match status" value="1"/>
</dbReference>
<gene>
    <name evidence="6" type="ORF">GCM10007964_65580</name>
</gene>
<dbReference type="RefSeq" id="WP_189166957.1">
    <property type="nucleotide sequence ID" value="NZ_BMNT01000048.1"/>
</dbReference>
<reference evidence="6" key="2">
    <citation type="submission" date="2020-09" db="EMBL/GenBank/DDBJ databases">
        <authorList>
            <person name="Sun Q."/>
            <person name="Ohkuma M."/>
        </authorList>
    </citation>
    <scope>NUCLEOTIDE SEQUENCE</scope>
    <source>
        <strain evidence="6">JCM 13064</strain>
    </source>
</reference>
<protein>
    <submittedName>
        <fullName evidence="6">Transcriptional regulator</fullName>
    </submittedName>
</protein>
<dbReference type="FunFam" id="1.10.10.10:FF:000001">
    <property type="entry name" value="LysR family transcriptional regulator"/>
    <property type="match status" value="1"/>
</dbReference>
<dbReference type="SUPFAM" id="SSF53850">
    <property type="entry name" value="Periplasmic binding protein-like II"/>
    <property type="match status" value="1"/>
</dbReference>
<dbReference type="InterPro" id="IPR036388">
    <property type="entry name" value="WH-like_DNA-bd_sf"/>
</dbReference>
<dbReference type="GO" id="GO:0032993">
    <property type="term" value="C:protein-DNA complex"/>
    <property type="evidence" value="ECO:0007669"/>
    <property type="project" value="TreeGrafter"/>
</dbReference>
<keyword evidence="4" id="KW-0804">Transcription</keyword>
<evidence type="ECO:0000256" key="1">
    <source>
        <dbReference type="ARBA" id="ARBA00009437"/>
    </source>
</evidence>
<dbReference type="PROSITE" id="PS50931">
    <property type="entry name" value="HTH_LYSR"/>
    <property type="match status" value="1"/>
</dbReference>
<dbReference type="CDD" id="cd08436">
    <property type="entry name" value="PBP2_LTTR_like_3"/>
    <property type="match status" value="1"/>
</dbReference>
<evidence type="ECO:0000313" key="7">
    <source>
        <dbReference type="Proteomes" id="UP000645217"/>
    </source>
</evidence>